<protein>
    <recommendedName>
        <fullName evidence="4">Secreted protein</fullName>
    </recommendedName>
</protein>
<organism evidence="2 3">
    <name type="scientific">Molorchus minor</name>
    <dbReference type="NCBI Taxonomy" id="1323400"/>
    <lineage>
        <taxon>Eukaryota</taxon>
        <taxon>Metazoa</taxon>
        <taxon>Ecdysozoa</taxon>
        <taxon>Arthropoda</taxon>
        <taxon>Hexapoda</taxon>
        <taxon>Insecta</taxon>
        <taxon>Pterygota</taxon>
        <taxon>Neoptera</taxon>
        <taxon>Endopterygota</taxon>
        <taxon>Coleoptera</taxon>
        <taxon>Polyphaga</taxon>
        <taxon>Cucujiformia</taxon>
        <taxon>Chrysomeloidea</taxon>
        <taxon>Cerambycidae</taxon>
        <taxon>Lamiinae</taxon>
        <taxon>Monochamini</taxon>
        <taxon>Molorchus</taxon>
    </lineage>
</organism>
<dbReference type="Proteomes" id="UP001162164">
    <property type="component" value="Unassembled WGS sequence"/>
</dbReference>
<evidence type="ECO:0000313" key="2">
    <source>
        <dbReference type="EMBL" id="KAJ8985879.1"/>
    </source>
</evidence>
<dbReference type="EMBL" id="JAPWTJ010000006">
    <property type="protein sequence ID" value="KAJ8985879.1"/>
    <property type="molecule type" value="Genomic_DNA"/>
</dbReference>
<evidence type="ECO:0000313" key="3">
    <source>
        <dbReference type="Proteomes" id="UP001162164"/>
    </source>
</evidence>
<keyword evidence="1" id="KW-0732">Signal</keyword>
<gene>
    <name evidence="2" type="ORF">NQ317_006253</name>
</gene>
<name>A0ABQ9K6E6_9CUCU</name>
<accession>A0ABQ9K6E6</accession>
<sequence length="78" mass="9132">MLWMLYFVFVGAAVAQNERARASTTHNRFRVRLCIDHIHYKIALGAPHPKLRWDISYQAMFEIVFCVETSTSTILKIF</sequence>
<comment type="caution">
    <text evidence="2">The sequence shown here is derived from an EMBL/GenBank/DDBJ whole genome shotgun (WGS) entry which is preliminary data.</text>
</comment>
<proteinExistence type="predicted"/>
<feature type="signal peptide" evidence="1">
    <location>
        <begin position="1"/>
        <end position="15"/>
    </location>
</feature>
<evidence type="ECO:0008006" key="4">
    <source>
        <dbReference type="Google" id="ProtNLM"/>
    </source>
</evidence>
<feature type="chain" id="PRO_5046025830" description="Secreted protein" evidence="1">
    <location>
        <begin position="16"/>
        <end position="78"/>
    </location>
</feature>
<keyword evidence="3" id="KW-1185">Reference proteome</keyword>
<evidence type="ECO:0000256" key="1">
    <source>
        <dbReference type="SAM" id="SignalP"/>
    </source>
</evidence>
<reference evidence="2" key="1">
    <citation type="journal article" date="2023" name="Insect Mol. Biol.">
        <title>Genome sequencing provides insights into the evolution of gene families encoding plant cell wall-degrading enzymes in longhorned beetles.</title>
        <authorList>
            <person name="Shin N.R."/>
            <person name="Okamura Y."/>
            <person name="Kirsch R."/>
            <person name="Pauchet Y."/>
        </authorList>
    </citation>
    <scope>NUCLEOTIDE SEQUENCE</scope>
    <source>
        <strain evidence="2">MMC_N1</strain>
    </source>
</reference>